<evidence type="ECO:0008006" key="4">
    <source>
        <dbReference type="Google" id="ProtNLM"/>
    </source>
</evidence>
<evidence type="ECO:0000256" key="1">
    <source>
        <dbReference type="SAM" id="SignalP"/>
    </source>
</evidence>
<dbReference type="Proteomes" id="UP000093695">
    <property type="component" value="Chromosome"/>
</dbReference>
<keyword evidence="1" id="KW-0732">Signal</keyword>
<reference evidence="2 3" key="1">
    <citation type="journal article" date="2015" name="Genome Announc.">
        <title>Draft Genome Sequence of Norvancomycin-Producing Strain Amycolatopsis orientalis CPCC200066.</title>
        <authorList>
            <person name="Lei X."/>
            <person name="Yuan F."/>
            <person name="Shi Y."/>
            <person name="Li X."/>
            <person name="Wang L."/>
            <person name="Hong B."/>
        </authorList>
    </citation>
    <scope>NUCLEOTIDE SEQUENCE [LARGE SCALE GENOMIC DNA]</scope>
    <source>
        <strain evidence="2 3">B-37</strain>
    </source>
</reference>
<proteinExistence type="predicted"/>
<feature type="chain" id="PRO_5038478358" description="Lactococcin 972 family bacteriocin" evidence="1">
    <location>
        <begin position="23"/>
        <end position="76"/>
    </location>
</feature>
<name>A0A193C1C3_AMYOR</name>
<dbReference type="EMBL" id="CP016174">
    <property type="protein sequence ID" value="ANN18198.1"/>
    <property type="molecule type" value="Genomic_DNA"/>
</dbReference>
<gene>
    <name evidence="2" type="ORF">SD37_22815</name>
</gene>
<sequence>MKKKIAAAAAVMGALASTVAFAQPASAGVDTRYYYESSWSSEGDCQINGYFGQQNGRWSAYFCSASTWSWDLYIKR</sequence>
<evidence type="ECO:0000313" key="3">
    <source>
        <dbReference type="Proteomes" id="UP000093695"/>
    </source>
</evidence>
<dbReference type="RefSeq" id="WP_037307083.1">
    <property type="nucleotide sequence ID" value="NZ_CP016174.1"/>
</dbReference>
<evidence type="ECO:0000313" key="2">
    <source>
        <dbReference type="EMBL" id="ANN18198.1"/>
    </source>
</evidence>
<organism evidence="2 3">
    <name type="scientific">Amycolatopsis orientalis</name>
    <name type="common">Nocardia orientalis</name>
    <dbReference type="NCBI Taxonomy" id="31958"/>
    <lineage>
        <taxon>Bacteria</taxon>
        <taxon>Bacillati</taxon>
        <taxon>Actinomycetota</taxon>
        <taxon>Actinomycetes</taxon>
        <taxon>Pseudonocardiales</taxon>
        <taxon>Pseudonocardiaceae</taxon>
        <taxon>Amycolatopsis</taxon>
    </lineage>
</organism>
<dbReference type="KEGG" id="aori:SD37_22815"/>
<keyword evidence="3" id="KW-1185">Reference proteome</keyword>
<protein>
    <recommendedName>
        <fullName evidence="4">Lactococcin 972 family bacteriocin</fullName>
    </recommendedName>
</protein>
<dbReference type="AlphaFoldDB" id="A0A193C1C3"/>
<feature type="signal peptide" evidence="1">
    <location>
        <begin position="1"/>
        <end position="22"/>
    </location>
</feature>
<accession>A0A193C1C3</accession>